<dbReference type="AlphaFoldDB" id="A0A4S8M983"/>
<keyword evidence="2" id="KW-1185">Reference proteome</keyword>
<reference evidence="1 2" key="1">
    <citation type="journal article" date="2019" name="Nat. Ecol. Evol.">
        <title>Megaphylogeny resolves global patterns of mushroom evolution.</title>
        <authorList>
            <person name="Varga T."/>
            <person name="Krizsan K."/>
            <person name="Foldi C."/>
            <person name="Dima B."/>
            <person name="Sanchez-Garcia M."/>
            <person name="Sanchez-Ramirez S."/>
            <person name="Szollosi G.J."/>
            <person name="Szarkandi J.G."/>
            <person name="Papp V."/>
            <person name="Albert L."/>
            <person name="Andreopoulos W."/>
            <person name="Angelini C."/>
            <person name="Antonin V."/>
            <person name="Barry K.W."/>
            <person name="Bougher N.L."/>
            <person name="Buchanan P."/>
            <person name="Buyck B."/>
            <person name="Bense V."/>
            <person name="Catcheside P."/>
            <person name="Chovatia M."/>
            <person name="Cooper J."/>
            <person name="Damon W."/>
            <person name="Desjardin D."/>
            <person name="Finy P."/>
            <person name="Geml J."/>
            <person name="Haridas S."/>
            <person name="Hughes K."/>
            <person name="Justo A."/>
            <person name="Karasinski D."/>
            <person name="Kautmanova I."/>
            <person name="Kiss B."/>
            <person name="Kocsube S."/>
            <person name="Kotiranta H."/>
            <person name="LaButti K.M."/>
            <person name="Lechner B.E."/>
            <person name="Liimatainen K."/>
            <person name="Lipzen A."/>
            <person name="Lukacs Z."/>
            <person name="Mihaltcheva S."/>
            <person name="Morgado L.N."/>
            <person name="Niskanen T."/>
            <person name="Noordeloos M.E."/>
            <person name="Ohm R.A."/>
            <person name="Ortiz-Santana B."/>
            <person name="Ovrebo C."/>
            <person name="Racz N."/>
            <person name="Riley R."/>
            <person name="Savchenko A."/>
            <person name="Shiryaev A."/>
            <person name="Soop K."/>
            <person name="Spirin V."/>
            <person name="Szebenyi C."/>
            <person name="Tomsovsky M."/>
            <person name="Tulloss R.E."/>
            <person name="Uehling J."/>
            <person name="Grigoriev I.V."/>
            <person name="Vagvolgyi C."/>
            <person name="Papp T."/>
            <person name="Martin F.M."/>
            <person name="Miettinen O."/>
            <person name="Hibbett D.S."/>
            <person name="Nagy L.G."/>
        </authorList>
    </citation>
    <scope>NUCLEOTIDE SEQUENCE [LARGE SCALE GENOMIC DNA]</scope>
    <source>
        <strain evidence="1 2">CBS 962.96</strain>
    </source>
</reference>
<gene>
    <name evidence="1" type="ORF">K435DRAFT_614652</name>
</gene>
<organism evidence="1 2">
    <name type="scientific">Dendrothele bispora (strain CBS 962.96)</name>
    <dbReference type="NCBI Taxonomy" id="1314807"/>
    <lineage>
        <taxon>Eukaryota</taxon>
        <taxon>Fungi</taxon>
        <taxon>Dikarya</taxon>
        <taxon>Basidiomycota</taxon>
        <taxon>Agaricomycotina</taxon>
        <taxon>Agaricomycetes</taxon>
        <taxon>Agaricomycetidae</taxon>
        <taxon>Agaricales</taxon>
        <taxon>Agaricales incertae sedis</taxon>
        <taxon>Dendrothele</taxon>
    </lineage>
</organism>
<name>A0A4S8M983_DENBC</name>
<accession>A0A4S8M983</accession>
<sequence length="77" mass="8672">CDALSGSLPPMVHFLGSVEYERQQHEYFILQQTDIRPSCRVIPATPSDISLIMETVTFMYFSVRSGGYLSWPGSNVN</sequence>
<dbReference type="Proteomes" id="UP000297245">
    <property type="component" value="Unassembled WGS sequence"/>
</dbReference>
<feature type="non-terminal residue" evidence="1">
    <location>
        <position position="77"/>
    </location>
</feature>
<evidence type="ECO:0000313" key="2">
    <source>
        <dbReference type="Proteomes" id="UP000297245"/>
    </source>
</evidence>
<evidence type="ECO:0000313" key="1">
    <source>
        <dbReference type="EMBL" id="THU98691.1"/>
    </source>
</evidence>
<feature type="non-terminal residue" evidence="1">
    <location>
        <position position="1"/>
    </location>
</feature>
<dbReference type="EMBL" id="ML179132">
    <property type="protein sequence ID" value="THU98691.1"/>
    <property type="molecule type" value="Genomic_DNA"/>
</dbReference>
<proteinExistence type="predicted"/>
<protein>
    <submittedName>
        <fullName evidence="1">Uncharacterized protein</fullName>
    </submittedName>
</protein>